<evidence type="ECO:0000259" key="2">
    <source>
        <dbReference type="PROSITE" id="PS50943"/>
    </source>
</evidence>
<sequence>MDDLTANVADNIKRLRQARGLSLAQLSARSGVAKSTLSQIEAGSANPTLGTLTALGGALSSSVPELITAAAASREVLVVPRGSGTDISDDAIAGFLVQSTTVQASLLEFHSLTLKRGHSEVSAGHGPGAREHVLVVSGSARLGPEESSAVVSAGDYATYPADGPHVWQAVKGKPAAVWVVALYPDRDA</sequence>
<dbReference type="Gene3D" id="2.60.120.10">
    <property type="entry name" value="Jelly Rolls"/>
    <property type="match status" value="1"/>
</dbReference>
<accession>A0ABW1JEY2</accession>
<dbReference type="CDD" id="cd00093">
    <property type="entry name" value="HTH_XRE"/>
    <property type="match status" value="1"/>
</dbReference>
<name>A0ABW1JEY2_9ACTN</name>
<dbReference type="InterPro" id="IPR001387">
    <property type="entry name" value="Cro/C1-type_HTH"/>
</dbReference>
<evidence type="ECO:0000256" key="1">
    <source>
        <dbReference type="ARBA" id="ARBA00023125"/>
    </source>
</evidence>
<evidence type="ECO:0000313" key="3">
    <source>
        <dbReference type="EMBL" id="MFC6007495.1"/>
    </source>
</evidence>
<dbReference type="SMART" id="SM00530">
    <property type="entry name" value="HTH_XRE"/>
    <property type="match status" value="1"/>
</dbReference>
<dbReference type="RefSeq" id="WP_345716292.1">
    <property type="nucleotide sequence ID" value="NZ_BAABFP010000004.1"/>
</dbReference>
<dbReference type="InterPro" id="IPR011051">
    <property type="entry name" value="RmlC_Cupin_sf"/>
</dbReference>
<dbReference type="InterPro" id="IPR010982">
    <property type="entry name" value="Lambda_DNA-bd_dom_sf"/>
</dbReference>
<dbReference type="Pfam" id="PF01381">
    <property type="entry name" value="HTH_3"/>
    <property type="match status" value="1"/>
</dbReference>
<dbReference type="PANTHER" id="PTHR46797:SF1">
    <property type="entry name" value="METHYLPHOSPHONATE SYNTHASE"/>
    <property type="match status" value="1"/>
</dbReference>
<dbReference type="Gene3D" id="1.10.260.40">
    <property type="entry name" value="lambda repressor-like DNA-binding domains"/>
    <property type="match status" value="1"/>
</dbReference>
<gene>
    <name evidence="3" type="ORF">ACFQDO_10180</name>
</gene>
<keyword evidence="4" id="KW-1185">Reference proteome</keyword>
<dbReference type="PANTHER" id="PTHR46797">
    <property type="entry name" value="HTH-TYPE TRANSCRIPTIONAL REGULATOR"/>
    <property type="match status" value="1"/>
</dbReference>
<organism evidence="3 4">
    <name type="scientific">Angustibacter luteus</name>
    <dbReference type="NCBI Taxonomy" id="658456"/>
    <lineage>
        <taxon>Bacteria</taxon>
        <taxon>Bacillati</taxon>
        <taxon>Actinomycetota</taxon>
        <taxon>Actinomycetes</taxon>
        <taxon>Kineosporiales</taxon>
        <taxon>Kineosporiaceae</taxon>
    </lineage>
</organism>
<dbReference type="SUPFAM" id="SSF47413">
    <property type="entry name" value="lambda repressor-like DNA-binding domains"/>
    <property type="match status" value="1"/>
</dbReference>
<feature type="domain" description="HTH cro/C1-type" evidence="2">
    <location>
        <begin position="12"/>
        <end position="66"/>
    </location>
</feature>
<evidence type="ECO:0000313" key="4">
    <source>
        <dbReference type="Proteomes" id="UP001596189"/>
    </source>
</evidence>
<comment type="caution">
    <text evidence="3">The sequence shown here is derived from an EMBL/GenBank/DDBJ whole genome shotgun (WGS) entry which is preliminary data.</text>
</comment>
<dbReference type="InterPro" id="IPR014710">
    <property type="entry name" value="RmlC-like_jellyroll"/>
</dbReference>
<keyword evidence="1" id="KW-0238">DNA-binding</keyword>
<dbReference type="CDD" id="cd02209">
    <property type="entry name" value="cupin_XRE_C"/>
    <property type="match status" value="1"/>
</dbReference>
<dbReference type="PROSITE" id="PS50943">
    <property type="entry name" value="HTH_CROC1"/>
    <property type="match status" value="1"/>
</dbReference>
<dbReference type="EMBL" id="JBHSRD010000003">
    <property type="protein sequence ID" value="MFC6007495.1"/>
    <property type="molecule type" value="Genomic_DNA"/>
</dbReference>
<dbReference type="SUPFAM" id="SSF51182">
    <property type="entry name" value="RmlC-like cupins"/>
    <property type="match status" value="1"/>
</dbReference>
<dbReference type="Proteomes" id="UP001596189">
    <property type="component" value="Unassembled WGS sequence"/>
</dbReference>
<proteinExistence type="predicted"/>
<dbReference type="InterPro" id="IPR050807">
    <property type="entry name" value="TransReg_Diox_bact_type"/>
</dbReference>
<reference evidence="4" key="1">
    <citation type="journal article" date="2019" name="Int. J. Syst. Evol. Microbiol.">
        <title>The Global Catalogue of Microorganisms (GCM) 10K type strain sequencing project: providing services to taxonomists for standard genome sequencing and annotation.</title>
        <authorList>
            <consortium name="The Broad Institute Genomics Platform"/>
            <consortium name="The Broad Institute Genome Sequencing Center for Infectious Disease"/>
            <person name="Wu L."/>
            <person name="Ma J."/>
        </authorList>
    </citation>
    <scope>NUCLEOTIDE SEQUENCE [LARGE SCALE GENOMIC DNA]</scope>
    <source>
        <strain evidence="4">KACC 14249</strain>
    </source>
</reference>
<protein>
    <submittedName>
        <fullName evidence="3">Helix-turn-helix domain-containing protein</fullName>
    </submittedName>
</protein>